<comment type="pathway">
    <text evidence="2 9 10">Cell wall biogenesis; peptidoglycan biosynthesis.</text>
</comment>
<dbReference type="SUPFAM" id="SSF53244">
    <property type="entry name" value="MurD-like peptide ligases, peptide-binding domain"/>
    <property type="match status" value="1"/>
</dbReference>
<comment type="similarity">
    <text evidence="9">Belongs to the MurCDEF family.</text>
</comment>
<dbReference type="InterPro" id="IPR036615">
    <property type="entry name" value="Mur_ligase_C_dom_sf"/>
</dbReference>
<comment type="catalytic activity">
    <reaction evidence="9 10">
        <text>UDP-N-acetyl-alpha-D-muramoyl-L-alanine + D-glutamate + ATP = UDP-N-acetyl-alpha-D-muramoyl-L-alanyl-D-glutamate + ADP + phosphate + H(+)</text>
        <dbReference type="Rhea" id="RHEA:16429"/>
        <dbReference type="ChEBI" id="CHEBI:15378"/>
        <dbReference type="ChEBI" id="CHEBI:29986"/>
        <dbReference type="ChEBI" id="CHEBI:30616"/>
        <dbReference type="ChEBI" id="CHEBI:43474"/>
        <dbReference type="ChEBI" id="CHEBI:83898"/>
        <dbReference type="ChEBI" id="CHEBI:83900"/>
        <dbReference type="ChEBI" id="CHEBI:456216"/>
        <dbReference type="EC" id="6.3.2.9"/>
    </reaction>
</comment>
<evidence type="ECO:0000259" key="11">
    <source>
        <dbReference type="Pfam" id="PF02875"/>
    </source>
</evidence>
<keyword evidence="4 9" id="KW-0436">Ligase</keyword>
<keyword evidence="5 9" id="KW-0132">Cell division</keyword>
<feature type="domain" description="Mur ligase C-terminal" evidence="11">
    <location>
        <begin position="321"/>
        <end position="433"/>
    </location>
</feature>
<evidence type="ECO:0000256" key="3">
    <source>
        <dbReference type="ARBA" id="ARBA00022490"/>
    </source>
</evidence>
<evidence type="ECO:0000256" key="5">
    <source>
        <dbReference type="ARBA" id="ARBA00022618"/>
    </source>
</evidence>
<dbReference type="GO" id="GO:0008764">
    <property type="term" value="F:UDP-N-acetylmuramoylalanine-D-glutamate ligase activity"/>
    <property type="evidence" value="ECO:0007669"/>
    <property type="project" value="UniProtKB-EC"/>
</dbReference>
<evidence type="ECO:0000313" key="13">
    <source>
        <dbReference type="EMBL" id="MBG8552034.1"/>
    </source>
</evidence>
<keyword evidence="3 9" id="KW-0963">Cytoplasm</keyword>
<feature type="binding site" evidence="9">
    <location>
        <begin position="115"/>
        <end position="121"/>
    </location>
    <ligand>
        <name>ATP</name>
        <dbReference type="ChEBI" id="CHEBI:30616"/>
    </ligand>
</feature>
<dbReference type="InterPro" id="IPR004101">
    <property type="entry name" value="Mur_ligase_C"/>
</dbReference>
<protein>
    <recommendedName>
        <fullName evidence="9 10">UDP-N-acetylmuramoylalanine--D-glutamate ligase</fullName>
        <ecNumber evidence="9 10">6.3.2.9</ecNumber>
    </recommendedName>
    <alternativeName>
        <fullName evidence="9">D-glutamic acid-adding enzyme</fullName>
    </alternativeName>
    <alternativeName>
        <fullName evidence="9">UDP-N-acetylmuramoyl-L-alanyl-D-glutamate synthetase</fullName>
    </alternativeName>
</protein>
<dbReference type="InterPro" id="IPR005762">
    <property type="entry name" value="MurD"/>
</dbReference>
<keyword evidence="9 10" id="KW-0961">Cell wall biogenesis/degradation</keyword>
<dbReference type="Pfam" id="PF08245">
    <property type="entry name" value="Mur_ligase_M"/>
    <property type="match status" value="1"/>
</dbReference>
<keyword evidence="9 10" id="KW-0133">Cell shape</keyword>
<dbReference type="Pfam" id="PF02875">
    <property type="entry name" value="Mur_ligase_C"/>
    <property type="match status" value="1"/>
</dbReference>
<feature type="domain" description="Mur ligase central" evidence="12">
    <location>
        <begin position="113"/>
        <end position="299"/>
    </location>
</feature>
<name>A0ABS0KVZ0_9BACT</name>
<evidence type="ECO:0000259" key="12">
    <source>
        <dbReference type="Pfam" id="PF08245"/>
    </source>
</evidence>
<comment type="caution">
    <text evidence="13">The sequence shown here is derived from an EMBL/GenBank/DDBJ whole genome shotgun (WGS) entry which is preliminary data.</text>
</comment>
<dbReference type="EC" id="6.3.2.9" evidence="9 10"/>
<dbReference type="Pfam" id="PF21799">
    <property type="entry name" value="MurD-like_N"/>
    <property type="match status" value="1"/>
</dbReference>
<evidence type="ECO:0000256" key="8">
    <source>
        <dbReference type="ARBA" id="ARBA00023306"/>
    </source>
</evidence>
<proteinExistence type="inferred from homology"/>
<evidence type="ECO:0000256" key="7">
    <source>
        <dbReference type="ARBA" id="ARBA00022840"/>
    </source>
</evidence>
<comment type="subcellular location">
    <subcellularLocation>
        <location evidence="1 9 10">Cytoplasm</location>
    </subcellularLocation>
</comment>
<dbReference type="Gene3D" id="3.40.1190.10">
    <property type="entry name" value="Mur-like, catalytic domain"/>
    <property type="match status" value="1"/>
</dbReference>
<dbReference type="RefSeq" id="WP_196953088.1">
    <property type="nucleotide sequence ID" value="NZ_JADWYK010000001.1"/>
</dbReference>
<evidence type="ECO:0000256" key="10">
    <source>
        <dbReference type="RuleBase" id="RU003664"/>
    </source>
</evidence>
<dbReference type="SUPFAM" id="SSF53623">
    <property type="entry name" value="MurD-like peptide ligases, catalytic domain"/>
    <property type="match status" value="1"/>
</dbReference>
<evidence type="ECO:0000256" key="9">
    <source>
        <dbReference type="HAMAP-Rule" id="MF_00639"/>
    </source>
</evidence>
<dbReference type="InterPro" id="IPR018109">
    <property type="entry name" value="Folylpolyglutamate_synth_CS"/>
</dbReference>
<keyword evidence="6 9" id="KW-0547">Nucleotide-binding</keyword>
<reference evidence="13 14" key="1">
    <citation type="submission" date="2020-11" db="EMBL/GenBank/DDBJ databases">
        <title>Hymenobacter sp.</title>
        <authorList>
            <person name="Kim M.K."/>
        </authorList>
    </citation>
    <scope>NUCLEOTIDE SEQUENCE [LARGE SCALE GENOMIC DNA]</scope>
    <source>
        <strain evidence="13 14">BT594</strain>
    </source>
</reference>
<dbReference type="PROSITE" id="PS01011">
    <property type="entry name" value="FOLYLPOLYGLU_SYNT_1"/>
    <property type="match status" value="1"/>
</dbReference>
<dbReference type="PANTHER" id="PTHR43692:SF1">
    <property type="entry name" value="UDP-N-ACETYLMURAMOYLALANINE--D-GLUTAMATE LIGASE"/>
    <property type="match status" value="1"/>
</dbReference>
<dbReference type="EMBL" id="JADWYK010000001">
    <property type="protein sequence ID" value="MBG8552034.1"/>
    <property type="molecule type" value="Genomic_DNA"/>
</dbReference>
<keyword evidence="14" id="KW-1185">Reference proteome</keyword>
<evidence type="ECO:0000256" key="6">
    <source>
        <dbReference type="ARBA" id="ARBA00022741"/>
    </source>
</evidence>
<keyword evidence="7 9" id="KW-0067">ATP-binding</keyword>
<dbReference type="InterPro" id="IPR036565">
    <property type="entry name" value="Mur-like_cat_sf"/>
</dbReference>
<organism evidence="13 14">
    <name type="scientific">Hymenobacter guriensis</name>
    <dbReference type="NCBI Taxonomy" id="2793065"/>
    <lineage>
        <taxon>Bacteria</taxon>
        <taxon>Pseudomonadati</taxon>
        <taxon>Bacteroidota</taxon>
        <taxon>Cytophagia</taxon>
        <taxon>Cytophagales</taxon>
        <taxon>Hymenobacteraceae</taxon>
        <taxon>Hymenobacter</taxon>
    </lineage>
</organism>
<keyword evidence="9 10" id="KW-0573">Peptidoglycan synthesis</keyword>
<dbReference type="Proteomes" id="UP000601099">
    <property type="component" value="Unassembled WGS sequence"/>
</dbReference>
<gene>
    <name evidence="9 13" type="primary">murD</name>
    <name evidence="13" type="ORF">I5L79_00655</name>
</gene>
<dbReference type="Gene3D" id="3.90.190.20">
    <property type="entry name" value="Mur ligase, C-terminal domain"/>
    <property type="match status" value="1"/>
</dbReference>
<dbReference type="Gene3D" id="3.40.50.720">
    <property type="entry name" value="NAD(P)-binding Rossmann-like Domain"/>
    <property type="match status" value="1"/>
</dbReference>
<dbReference type="InterPro" id="IPR013221">
    <property type="entry name" value="Mur_ligase_cen"/>
</dbReference>
<evidence type="ECO:0000256" key="2">
    <source>
        <dbReference type="ARBA" id="ARBA00004752"/>
    </source>
</evidence>
<comment type="function">
    <text evidence="9 10">Cell wall formation. Catalyzes the addition of glutamate to the nucleotide precursor UDP-N-acetylmuramoyl-L-alanine (UMA).</text>
</comment>
<dbReference type="PANTHER" id="PTHR43692">
    <property type="entry name" value="UDP-N-ACETYLMURAMOYLALANINE--D-GLUTAMATE LIGASE"/>
    <property type="match status" value="1"/>
</dbReference>
<evidence type="ECO:0000256" key="4">
    <source>
        <dbReference type="ARBA" id="ARBA00022598"/>
    </source>
</evidence>
<dbReference type="HAMAP" id="MF_00639">
    <property type="entry name" value="MurD"/>
    <property type="match status" value="1"/>
</dbReference>
<dbReference type="SUPFAM" id="SSF51984">
    <property type="entry name" value="MurCD N-terminal domain"/>
    <property type="match status" value="1"/>
</dbReference>
<keyword evidence="8 9" id="KW-0131">Cell cycle</keyword>
<sequence length="468" mass="51562">MTATANGQRLVVLGSGESGVGAALLAQAKGYDVFVSDAGTLKPSYKEKLQAADIRFEEGQHTLSEILTATEVVKSPGIPEKAPVVQALREKQIPIISEIELAGRYTRAQCICITGTNGKTTTTLLTYHLLKEAGLRVGLAGNVGFSLAEQVIDDQFDYYVVEMSSFQLDDTYDFQPWVSVLLNITPDHLDRYDYSLEKYAQSKLRIMRNQDSQGYFIYNADDETIQRYFQAALRPVRQLPFSLHARPDYHLAGYYTGEERLCVDLEPGYYGKTEEISTSSSPLIGQHNRQNILAAILCARVAGVEAGQIETALATFRNADHRLQPVGEINGARFINDSKATNVEAAWYALDGIREPIVWIAGGTDKGNDYSPLLTLAQSRVKALICLGVDNEKLKAAFGPVLPLVEETQSMQQAVRRAAELAQPGDVVLLSPCCASFDLFKNYEDRGRQFAAAVQELADEQTNEEANE</sequence>
<dbReference type="NCBIfam" id="TIGR01087">
    <property type="entry name" value="murD"/>
    <property type="match status" value="1"/>
</dbReference>
<accession>A0ABS0KVZ0</accession>
<evidence type="ECO:0000256" key="1">
    <source>
        <dbReference type="ARBA" id="ARBA00004496"/>
    </source>
</evidence>
<evidence type="ECO:0000313" key="14">
    <source>
        <dbReference type="Proteomes" id="UP000601099"/>
    </source>
</evidence>